<comment type="caution">
    <text evidence="2">The sequence shown here is derived from an EMBL/GenBank/DDBJ whole genome shotgun (WGS) entry which is preliminary data.</text>
</comment>
<feature type="coiled-coil region" evidence="1">
    <location>
        <begin position="441"/>
        <end position="510"/>
    </location>
</feature>
<reference evidence="2 3" key="1">
    <citation type="submission" date="2016-10" db="EMBL/GenBank/DDBJ databases">
        <title>Pseudoalteromonas amylolytica sp. nov., isolated from the surface seawater.</title>
        <authorList>
            <person name="Wu Y.-H."/>
            <person name="Cheng H."/>
            <person name="Jin X.-B."/>
            <person name="Wang C.-S."/>
            <person name="Xu X.-W."/>
        </authorList>
    </citation>
    <scope>NUCLEOTIDE SEQUENCE [LARGE SCALE GENOMIC DNA]</scope>
    <source>
        <strain evidence="2 3">JCM 12483</strain>
    </source>
</reference>
<feature type="coiled-coil region" evidence="1">
    <location>
        <begin position="803"/>
        <end position="840"/>
    </location>
</feature>
<dbReference type="InterPro" id="IPR027417">
    <property type="entry name" value="P-loop_NTPase"/>
</dbReference>
<dbReference type="Pfam" id="PF13558">
    <property type="entry name" value="SbcC_Walker_B"/>
    <property type="match status" value="1"/>
</dbReference>
<dbReference type="GO" id="GO:0016887">
    <property type="term" value="F:ATP hydrolysis activity"/>
    <property type="evidence" value="ECO:0007669"/>
    <property type="project" value="InterPro"/>
</dbReference>
<feature type="coiled-coil region" evidence="1">
    <location>
        <begin position="206"/>
        <end position="311"/>
    </location>
</feature>
<sequence>MKLLNITISNLASLTKAAVDFEQAPLSHSGLFAITGDTGAGKSTLLDGICLALYGKTARLRNDLKNTVEFNGDDIKLNDPRNLLRRGCAHGQAEVQFVGQDGERYLARWKIERARKKTDGKLKRPEHILFKVADESQLTQSSSATVNKIEQLIGLNFEQFTRAVLLAQHEFAAFLKASADERAQLLECLTGTDKFSRLGQAIFEHHKEKKSQLEQLQNSLANYHILSDEELASLKDTITTLNGQLTQLKAQSTQYQQDIQWLTQKEQYQLKLQHYQQQLQDLESDIQQQAAKIEQAQLAQLTQQIADNRQQASTLVSQHEKLTHQYDELIKQDYQHQLEVQQALVAESERSQRAAQEKLKNHEPDIKLVRTLDNKRYANAQQLEDNKKQLAITEQQLQELLEQIKQTDKLLKDNQQTQNEQLKQLEQHATLKRALDNWSYLESTFDNISQSTEHIENLKNNYNQQYDERSKLELKLAPLTAKIQNQQSNHTALQEQLDRLQKQLATLDYEALQKQSYSLKSALQLSLDGQKNDHEQLQLAANIDKYRHQHHTLQLQLKDTEKQVDLQKQRALLTQENVTQVQLRASEKVSALRAQLKTGQECMVCGATEHPYGVDHIDSHWQNLIADFSEQQQKAEQALTQAQQRHNDQVIANEQVNTQLQVSLQRKSQLQEQHAKISNSLKELGFEEYVDIDVSQQRLEEIEDKLNRYSELSKTQQQLWQQLQTYQHELTQCQTQHSEIQQKIQSLSAALDANTQQQNDARNTIAQLKHKAQQHYSDNTWWQQYEQNMHSAIQSLTSKVNEFAKWQETLAQLQNTQQQLDAQQRNNEQHQGKLQQTLTQQQSVVTQLHNTLDELDSQRKVILPLTRSADEWFNELQSECEHCNSKWTAHKNTLTQLEQAARQQHIQLEHLKNQLADNQAQQISVEQRFDEWLATQRQQHSELNAATVAELLAVPFKQYEHILKNSQQLHLQHTQALARLNHLHEEIEQHQAQARTTESLDQLAQLQADLNLQIEQVQAHWLDNNTQLKQHEQNVANRQVQQNELSRLQAQYEHWHLLDKLLGDATGKKLRNVAQTQTLKILLQYANQHLSSLSKRYRLSIIGHSLNIAIIDKDMADEQRSVNTLSGGESFLVSLALALGLASLSANKVQISSLFIDEGFGTLDPETLSVALDALDSLQAQGRKVGVISHVSEMTERVATQIHVKKQPGGYSSIQIKGQI</sequence>
<dbReference type="SUPFAM" id="SSF52540">
    <property type="entry name" value="P-loop containing nucleoside triphosphate hydrolases"/>
    <property type="match status" value="1"/>
</dbReference>
<evidence type="ECO:0000313" key="3">
    <source>
        <dbReference type="Proteomes" id="UP000180253"/>
    </source>
</evidence>
<dbReference type="Gene3D" id="1.10.287.1490">
    <property type="match status" value="1"/>
</dbReference>
<feature type="coiled-coil region" evidence="1">
    <location>
        <begin position="543"/>
        <end position="570"/>
    </location>
</feature>
<dbReference type="GO" id="GO:0006302">
    <property type="term" value="P:double-strand break repair"/>
    <property type="evidence" value="ECO:0007669"/>
    <property type="project" value="InterPro"/>
</dbReference>
<name>A0A1S1MXK9_9GAMM</name>
<accession>A0A1S1MXK9</accession>
<dbReference type="PANTHER" id="PTHR32114">
    <property type="entry name" value="ABC TRANSPORTER ABCH.3"/>
    <property type="match status" value="1"/>
</dbReference>
<dbReference type="STRING" id="327939.BIW53_20110"/>
<evidence type="ECO:0000313" key="2">
    <source>
        <dbReference type="EMBL" id="OHU93642.1"/>
    </source>
</evidence>
<feature type="coiled-coil region" evidence="1">
    <location>
        <begin position="625"/>
        <end position="771"/>
    </location>
</feature>
<keyword evidence="1" id="KW-0175">Coiled coil</keyword>
<evidence type="ECO:0000256" key="1">
    <source>
        <dbReference type="SAM" id="Coils"/>
    </source>
</evidence>
<dbReference type="RefSeq" id="WP_070993796.1">
    <property type="nucleotide sequence ID" value="NZ_CBCSHD010000006.1"/>
</dbReference>
<gene>
    <name evidence="2" type="ORF">BIW53_20110</name>
</gene>
<dbReference type="PANTHER" id="PTHR32114:SF2">
    <property type="entry name" value="ABC TRANSPORTER ABCH.3"/>
    <property type="match status" value="1"/>
</dbReference>
<proteinExistence type="predicted"/>
<feature type="coiled-coil region" evidence="1">
    <location>
        <begin position="894"/>
        <end position="928"/>
    </location>
</feature>
<dbReference type="Proteomes" id="UP000180253">
    <property type="component" value="Unassembled WGS sequence"/>
</dbReference>
<protein>
    <submittedName>
        <fullName evidence="2">Uncharacterized protein</fullName>
    </submittedName>
</protein>
<keyword evidence="3" id="KW-1185">Reference proteome</keyword>
<dbReference type="Pfam" id="PF13555">
    <property type="entry name" value="AAA_29"/>
    <property type="match status" value="1"/>
</dbReference>
<feature type="coiled-coil region" evidence="1">
    <location>
        <begin position="973"/>
        <end position="1020"/>
    </location>
</feature>
<dbReference type="EMBL" id="MNAN01000037">
    <property type="protein sequence ID" value="OHU93642.1"/>
    <property type="molecule type" value="Genomic_DNA"/>
</dbReference>
<dbReference type="OrthoDB" id="9795626at2"/>
<feature type="coiled-coil region" evidence="1">
    <location>
        <begin position="380"/>
        <end position="417"/>
    </location>
</feature>
<dbReference type="AlphaFoldDB" id="A0A1S1MXK9"/>
<organism evidence="2 3">
    <name type="scientific">Pseudoalteromonas byunsanensis</name>
    <dbReference type="NCBI Taxonomy" id="327939"/>
    <lineage>
        <taxon>Bacteria</taxon>
        <taxon>Pseudomonadati</taxon>
        <taxon>Pseudomonadota</taxon>
        <taxon>Gammaproteobacteria</taxon>
        <taxon>Alteromonadales</taxon>
        <taxon>Pseudoalteromonadaceae</taxon>
        <taxon>Pseudoalteromonas</taxon>
    </lineage>
</organism>
<dbReference type="Gene3D" id="3.40.50.300">
    <property type="entry name" value="P-loop containing nucleotide triphosphate hydrolases"/>
    <property type="match status" value="2"/>
</dbReference>